<keyword evidence="1" id="KW-1133">Transmembrane helix</keyword>
<comment type="caution">
    <text evidence="2">The sequence shown here is derived from an EMBL/GenBank/DDBJ whole genome shotgun (WGS) entry which is preliminary data.</text>
</comment>
<name>A0A927WAR7_9CLOT</name>
<dbReference type="InterPro" id="IPR026369">
    <property type="entry name" value="CxxC_20_CxxC"/>
</dbReference>
<dbReference type="AlphaFoldDB" id="A0A927WAR7"/>
<gene>
    <name evidence="2" type="ORF">E7215_16360</name>
</gene>
<evidence type="ECO:0000313" key="2">
    <source>
        <dbReference type="EMBL" id="MBE6061715.1"/>
    </source>
</evidence>
<evidence type="ECO:0000256" key="1">
    <source>
        <dbReference type="SAM" id="Phobius"/>
    </source>
</evidence>
<proteinExistence type="predicted"/>
<feature type="transmembrane region" description="Helical" evidence="1">
    <location>
        <begin position="64"/>
        <end position="84"/>
    </location>
</feature>
<reference evidence="2" key="1">
    <citation type="submission" date="2019-04" db="EMBL/GenBank/DDBJ databases">
        <title>Evolution of Biomass-Degrading Anaerobic Consortia Revealed by Metagenomics.</title>
        <authorList>
            <person name="Peng X."/>
        </authorList>
    </citation>
    <scope>NUCLEOTIDE SEQUENCE</scope>
    <source>
        <strain evidence="2">SIG254</strain>
    </source>
</reference>
<evidence type="ECO:0000313" key="3">
    <source>
        <dbReference type="Proteomes" id="UP000768462"/>
    </source>
</evidence>
<dbReference type="EMBL" id="SVCM01000193">
    <property type="protein sequence ID" value="MBE6061715.1"/>
    <property type="molecule type" value="Genomic_DNA"/>
</dbReference>
<organism evidence="2 3">
    <name type="scientific">Clostridium sulfidigenes</name>
    <dbReference type="NCBI Taxonomy" id="318464"/>
    <lineage>
        <taxon>Bacteria</taxon>
        <taxon>Bacillati</taxon>
        <taxon>Bacillota</taxon>
        <taxon>Clostridia</taxon>
        <taxon>Eubacteriales</taxon>
        <taxon>Clostridiaceae</taxon>
        <taxon>Clostridium</taxon>
    </lineage>
</organism>
<keyword evidence="1" id="KW-0812">Transmembrane</keyword>
<accession>A0A927WAR7</accession>
<keyword evidence="1" id="KW-0472">Membrane</keyword>
<protein>
    <recommendedName>
        <fullName evidence="4">Cxxc_20_cxxc protein</fullName>
    </recommendedName>
</protein>
<sequence length="89" mass="10447">MLCVKCENKFSYKEILKAAISYKISCKTCKQEYKVTNLSRLIIAILVALPLFFINYLINTFDYYIIILYVLYCISMVLISPVFIKITNR</sequence>
<evidence type="ECO:0008006" key="4">
    <source>
        <dbReference type="Google" id="ProtNLM"/>
    </source>
</evidence>
<feature type="transmembrane region" description="Helical" evidence="1">
    <location>
        <begin position="38"/>
        <end position="58"/>
    </location>
</feature>
<dbReference type="Proteomes" id="UP000768462">
    <property type="component" value="Unassembled WGS sequence"/>
</dbReference>
<dbReference type="NCBIfam" id="TIGR04104">
    <property type="entry name" value="cxxc_20_cxxc"/>
    <property type="match status" value="1"/>
</dbReference>